<evidence type="ECO:0000313" key="11">
    <source>
        <dbReference type="Proteomes" id="UP001055712"/>
    </source>
</evidence>
<feature type="region of interest" description="Disordered" evidence="9">
    <location>
        <begin position="1"/>
        <end position="28"/>
    </location>
</feature>
<keyword evidence="7" id="KW-0819">tRNA processing</keyword>
<dbReference type="EMBL" id="SIDB01000008">
    <property type="protein sequence ID" value="KAI3429336.1"/>
    <property type="molecule type" value="Genomic_DNA"/>
</dbReference>
<feature type="region of interest" description="Disordered" evidence="9">
    <location>
        <begin position="138"/>
        <end position="186"/>
    </location>
</feature>
<accession>A0A9D4YVX3</accession>
<comment type="similarity">
    <text evidence="4">Belongs to the ELP4 family.</text>
</comment>
<reference evidence="10" key="1">
    <citation type="journal article" date="2019" name="Plant J.">
        <title>Chlorella vulgaris genome assembly and annotation reveals the molecular basis for metabolic acclimation to high light conditions.</title>
        <authorList>
            <person name="Cecchin M."/>
            <person name="Marcolungo L."/>
            <person name="Rossato M."/>
            <person name="Girolomoni L."/>
            <person name="Cosentino E."/>
            <person name="Cuine S."/>
            <person name="Li-Beisson Y."/>
            <person name="Delledonne M."/>
            <person name="Ballottari M."/>
        </authorList>
    </citation>
    <scope>NUCLEOTIDE SEQUENCE</scope>
    <source>
        <strain evidence="10">211/11P</strain>
    </source>
</reference>
<evidence type="ECO:0000256" key="9">
    <source>
        <dbReference type="SAM" id="MobiDB-lite"/>
    </source>
</evidence>
<dbReference type="GO" id="GO:0002098">
    <property type="term" value="P:tRNA wobble uridine modification"/>
    <property type="evidence" value="ECO:0007669"/>
    <property type="project" value="InterPro"/>
</dbReference>
<comment type="pathway">
    <text evidence="3">tRNA modification; 5-methoxycarbonylmethyl-2-thiouridine-tRNA biosynthesis.</text>
</comment>
<evidence type="ECO:0000256" key="7">
    <source>
        <dbReference type="ARBA" id="ARBA00022694"/>
    </source>
</evidence>
<evidence type="ECO:0000313" key="10">
    <source>
        <dbReference type="EMBL" id="KAI3429336.1"/>
    </source>
</evidence>
<evidence type="ECO:0000256" key="3">
    <source>
        <dbReference type="ARBA" id="ARBA00005043"/>
    </source>
</evidence>
<dbReference type="GO" id="GO:0008023">
    <property type="term" value="C:transcription elongation factor complex"/>
    <property type="evidence" value="ECO:0007669"/>
    <property type="project" value="TreeGrafter"/>
</dbReference>
<reference evidence="10" key="2">
    <citation type="submission" date="2020-11" db="EMBL/GenBank/DDBJ databases">
        <authorList>
            <person name="Cecchin M."/>
            <person name="Marcolungo L."/>
            <person name="Rossato M."/>
            <person name="Girolomoni L."/>
            <person name="Cosentino E."/>
            <person name="Cuine S."/>
            <person name="Li-Beisson Y."/>
            <person name="Delledonne M."/>
            <person name="Ballottari M."/>
        </authorList>
    </citation>
    <scope>NUCLEOTIDE SEQUENCE</scope>
    <source>
        <strain evidence="10">211/11P</strain>
        <tissue evidence="10">Whole cell</tissue>
    </source>
</reference>
<evidence type="ECO:0000256" key="8">
    <source>
        <dbReference type="ARBA" id="ARBA00023242"/>
    </source>
</evidence>
<dbReference type="PANTHER" id="PTHR12896:SF1">
    <property type="entry name" value="ELONGATOR COMPLEX PROTEIN 4"/>
    <property type="match status" value="1"/>
</dbReference>
<dbReference type="InterPro" id="IPR008728">
    <property type="entry name" value="Elongator_complex_protein_4"/>
</dbReference>
<evidence type="ECO:0000256" key="2">
    <source>
        <dbReference type="ARBA" id="ARBA00004496"/>
    </source>
</evidence>
<comment type="subcellular location">
    <subcellularLocation>
        <location evidence="2">Cytoplasm</location>
    </subcellularLocation>
    <subcellularLocation>
        <location evidence="1">Nucleus</location>
    </subcellularLocation>
</comment>
<feature type="compositionally biased region" description="Low complexity" evidence="9">
    <location>
        <begin position="138"/>
        <end position="153"/>
    </location>
</feature>
<keyword evidence="6" id="KW-0963">Cytoplasm</keyword>
<keyword evidence="8" id="KW-0539">Nucleus</keyword>
<name>A0A9D4YVX3_CHLVU</name>
<dbReference type="AlphaFoldDB" id="A0A9D4YVX3"/>
<evidence type="ECO:0000256" key="1">
    <source>
        <dbReference type="ARBA" id="ARBA00004123"/>
    </source>
</evidence>
<organism evidence="10 11">
    <name type="scientific">Chlorella vulgaris</name>
    <name type="common">Green alga</name>
    <dbReference type="NCBI Taxonomy" id="3077"/>
    <lineage>
        <taxon>Eukaryota</taxon>
        <taxon>Viridiplantae</taxon>
        <taxon>Chlorophyta</taxon>
        <taxon>core chlorophytes</taxon>
        <taxon>Trebouxiophyceae</taxon>
        <taxon>Chlorellales</taxon>
        <taxon>Chlorellaceae</taxon>
        <taxon>Chlorella clade</taxon>
        <taxon>Chlorella</taxon>
    </lineage>
</organism>
<dbReference type="GO" id="GO:0033588">
    <property type="term" value="C:elongator holoenzyme complex"/>
    <property type="evidence" value="ECO:0007669"/>
    <property type="project" value="InterPro"/>
</dbReference>
<dbReference type="Proteomes" id="UP001055712">
    <property type="component" value="Unassembled WGS sequence"/>
</dbReference>
<protein>
    <recommendedName>
        <fullName evidence="5">Elongator complex protein 4</fullName>
    </recommendedName>
</protein>
<evidence type="ECO:0000256" key="4">
    <source>
        <dbReference type="ARBA" id="ARBA00007573"/>
    </source>
</evidence>
<dbReference type="OrthoDB" id="289162at2759"/>
<evidence type="ECO:0000256" key="5">
    <source>
        <dbReference type="ARBA" id="ARBA00020265"/>
    </source>
</evidence>
<evidence type="ECO:0000256" key="6">
    <source>
        <dbReference type="ARBA" id="ARBA00022490"/>
    </source>
</evidence>
<gene>
    <name evidence="10" type="ORF">D9Q98_005431</name>
</gene>
<sequence>MRQGSFLRKGVAQSADSGTRPGLHGQTLISSGHPDLDRLLGGGVPLGSLLLLLEDGWSGHHATLIRYFLAEGAACGQTLLLAAAPTPLGGLFKYLPAQLRGKAAEKDEEEGGKEQEDFKLRIAWQYRRYIKTASSRAGSIPVSLSPGSSPGLGSTVGGRSGGGQAAVSSGGPSSSSSSGGAASRKPAGLRDWCHRFDLLRSAGEEGLLQCQAQLLDCGSRRVEQPSGDASVSSGTQYLLSQAAAFVQSLAPQQPAAAEQAAPAAMAAAGAGARAPPAAAPTPRGPQHVGRIAVLSLGSPGWRTDCLAVGADSSNPAAADGSSWRQGSLGGKQAAAATAAGPVSGAAIVQWLLQLKGLVRDQRCAVVVSVPAAQFSAADVARMQHFADCVVAFESVADDSDIARLAPDPASVAGLLHLRKLPSLGAAAAPVPEVALHLVRHKRRRLAITPVEIDPEAELADAEAASGAGKTAAAVLCGGPTSGGRQASLEF</sequence>
<dbReference type="PANTHER" id="PTHR12896">
    <property type="entry name" value="PAX6 NEIGHBOR PROTEIN PAXNEB"/>
    <property type="match status" value="1"/>
</dbReference>
<feature type="compositionally biased region" description="Gly residues" evidence="9">
    <location>
        <begin position="154"/>
        <end position="164"/>
    </location>
</feature>
<dbReference type="InterPro" id="IPR027417">
    <property type="entry name" value="P-loop_NTPase"/>
</dbReference>
<dbReference type="Pfam" id="PF05625">
    <property type="entry name" value="PAXNEB"/>
    <property type="match status" value="1"/>
</dbReference>
<feature type="compositionally biased region" description="Low complexity" evidence="9">
    <location>
        <begin position="165"/>
        <end position="186"/>
    </location>
</feature>
<proteinExistence type="inferred from homology"/>
<comment type="caution">
    <text evidence="10">The sequence shown here is derived from an EMBL/GenBank/DDBJ whole genome shotgun (WGS) entry which is preliminary data.</text>
</comment>
<dbReference type="Gene3D" id="3.40.50.300">
    <property type="entry name" value="P-loop containing nucleotide triphosphate hydrolases"/>
    <property type="match status" value="2"/>
</dbReference>
<keyword evidence="11" id="KW-1185">Reference proteome</keyword>
<dbReference type="GO" id="GO:0005737">
    <property type="term" value="C:cytoplasm"/>
    <property type="evidence" value="ECO:0007669"/>
    <property type="project" value="UniProtKB-SubCell"/>
</dbReference>